<dbReference type="STRING" id="576131.SAMN05444486_101499"/>
<sequence>MTLGKHQDEAISAPDSAKDDDTLDIVRLLIETETRHAKAHPARRGEAHGEGRDDAGASSAAARIAPRRVTLRGQPKDVRGRPVEASDEALYRAEDLRPSRFGLKWPRLSALKRIGGMRARSRQHAGTSKIEKDQILRYLKLMGLTALALVILLKPWLIPLVLFMLVWLALIVFLLLGSARISELSEGAWIWYQSKRPDRAQKIIERLQRAADRVDGLLARLPERFSDGIYTPDLGRSERDMALENVELPQDDPFERLALRRSPAE</sequence>
<evidence type="ECO:0000313" key="3">
    <source>
        <dbReference type="EMBL" id="SDY15996.1"/>
    </source>
</evidence>
<feature type="region of interest" description="Disordered" evidence="1">
    <location>
        <begin position="32"/>
        <end position="83"/>
    </location>
</feature>
<feature type="transmembrane region" description="Helical" evidence="2">
    <location>
        <begin position="135"/>
        <end position="152"/>
    </location>
</feature>
<feature type="compositionally biased region" description="Basic and acidic residues" evidence="1">
    <location>
        <begin position="43"/>
        <end position="55"/>
    </location>
</feature>
<evidence type="ECO:0000313" key="4">
    <source>
        <dbReference type="Proteomes" id="UP000199026"/>
    </source>
</evidence>
<name>A0A1H3HKB5_9RHOB</name>
<feature type="compositionally biased region" description="Basic and acidic residues" evidence="1">
    <location>
        <begin position="74"/>
        <end position="83"/>
    </location>
</feature>
<reference evidence="3 4" key="1">
    <citation type="submission" date="2016-10" db="EMBL/GenBank/DDBJ databases">
        <authorList>
            <person name="de Groot N.N."/>
        </authorList>
    </citation>
    <scope>NUCLEOTIDE SEQUENCE [LARGE SCALE GENOMIC DNA]</scope>
    <source>
        <strain evidence="3 4">DSM 24677</strain>
    </source>
</reference>
<proteinExistence type="predicted"/>
<keyword evidence="2" id="KW-0472">Membrane</keyword>
<dbReference type="EMBL" id="FNPR01000001">
    <property type="protein sequence ID" value="SDY15996.1"/>
    <property type="molecule type" value="Genomic_DNA"/>
</dbReference>
<feature type="transmembrane region" description="Helical" evidence="2">
    <location>
        <begin position="158"/>
        <end position="176"/>
    </location>
</feature>
<gene>
    <name evidence="3" type="ORF">SAMN05444486_101499</name>
</gene>
<keyword evidence="4" id="KW-1185">Reference proteome</keyword>
<dbReference type="RefSeq" id="WP_089887561.1">
    <property type="nucleotide sequence ID" value="NZ_CALLJM010000032.1"/>
</dbReference>
<evidence type="ECO:0000256" key="2">
    <source>
        <dbReference type="SAM" id="Phobius"/>
    </source>
</evidence>
<protein>
    <submittedName>
        <fullName evidence="3">Uncharacterized protein</fullName>
    </submittedName>
</protein>
<organism evidence="3 4">
    <name type="scientific">Lentibacter algarum</name>
    <dbReference type="NCBI Taxonomy" id="576131"/>
    <lineage>
        <taxon>Bacteria</taxon>
        <taxon>Pseudomonadati</taxon>
        <taxon>Pseudomonadota</taxon>
        <taxon>Alphaproteobacteria</taxon>
        <taxon>Rhodobacterales</taxon>
        <taxon>Roseobacteraceae</taxon>
        <taxon>Lentibacter</taxon>
    </lineage>
</organism>
<keyword evidence="2" id="KW-0812">Transmembrane</keyword>
<dbReference type="AlphaFoldDB" id="A0A1H3HKB5"/>
<dbReference type="OrthoDB" id="7709609at2"/>
<dbReference type="Proteomes" id="UP000199026">
    <property type="component" value="Unassembled WGS sequence"/>
</dbReference>
<dbReference type="GeneID" id="78123302"/>
<keyword evidence="2" id="KW-1133">Transmembrane helix</keyword>
<accession>A0A1H3HKB5</accession>
<evidence type="ECO:0000256" key="1">
    <source>
        <dbReference type="SAM" id="MobiDB-lite"/>
    </source>
</evidence>